<dbReference type="InterPro" id="IPR002876">
    <property type="entry name" value="Transcrip_reg_TACO1-like"/>
</dbReference>
<proteinExistence type="inferred from homology"/>
<dbReference type="AlphaFoldDB" id="A0A9P8SHH1"/>
<dbReference type="InterPro" id="IPR049083">
    <property type="entry name" value="TACO1_YebC_N"/>
</dbReference>
<evidence type="ECO:0000313" key="5">
    <source>
        <dbReference type="Proteomes" id="UP000824596"/>
    </source>
</evidence>
<dbReference type="GeneID" id="68354732"/>
<dbReference type="InterPro" id="IPR029072">
    <property type="entry name" value="YebC-like"/>
</dbReference>
<feature type="domain" description="TACO1/YebC-like second and third" evidence="2">
    <location>
        <begin position="129"/>
        <end position="288"/>
    </location>
</feature>
<evidence type="ECO:0000259" key="3">
    <source>
        <dbReference type="Pfam" id="PF20772"/>
    </source>
</evidence>
<dbReference type="OrthoDB" id="2017544at2759"/>
<dbReference type="PANTHER" id="PTHR12532">
    <property type="entry name" value="TRANSLATIONAL ACTIVATOR OF CYTOCHROME C OXIDASE 1"/>
    <property type="match status" value="1"/>
</dbReference>
<dbReference type="InterPro" id="IPR026564">
    <property type="entry name" value="Transcrip_reg_TACO1-like_dom3"/>
</dbReference>
<organism evidence="4 5">
    <name type="scientific">Hirsutella rhossiliensis</name>
    <dbReference type="NCBI Taxonomy" id="111463"/>
    <lineage>
        <taxon>Eukaryota</taxon>
        <taxon>Fungi</taxon>
        <taxon>Dikarya</taxon>
        <taxon>Ascomycota</taxon>
        <taxon>Pezizomycotina</taxon>
        <taxon>Sordariomycetes</taxon>
        <taxon>Hypocreomycetidae</taxon>
        <taxon>Hypocreales</taxon>
        <taxon>Ophiocordycipitaceae</taxon>
        <taxon>Hirsutella</taxon>
    </lineage>
</organism>
<keyword evidence="5" id="KW-1185">Reference proteome</keyword>
<dbReference type="InterPro" id="IPR017856">
    <property type="entry name" value="Integrase-like_N"/>
</dbReference>
<name>A0A9P8SHH1_9HYPO</name>
<evidence type="ECO:0000256" key="1">
    <source>
        <dbReference type="ARBA" id="ARBA00008724"/>
    </source>
</evidence>
<dbReference type="RefSeq" id="XP_044720606.1">
    <property type="nucleotide sequence ID" value="XM_044864074.1"/>
</dbReference>
<dbReference type="Gene3D" id="3.30.70.980">
    <property type="match status" value="2"/>
</dbReference>
<gene>
    <name evidence="4" type="ORF">HRG_05603</name>
</gene>
<dbReference type="GO" id="GO:0005739">
    <property type="term" value="C:mitochondrion"/>
    <property type="evidence" value="ECO:0007669"/>
    <property type="project" value="TreeGrafter"/>
</dbReference>
<evidence type="ECO:0000313" key="4">
    <source>
        <dbReference type="EMBL" id="KAH0963093.1"/>
    </source>
</evidence>
<sequence length="307" mass="33716">MRKAPAASERLAYSVLAPLRSASSPTSPIVCRQCLLRSFATTAAPLAGHNKWSKTKHIKAVTDKKKMSERTAFTKLIAIYSRMYGEDIKFNPRMANVIAAATKASVPKSLVEAAIARGQGRSVTGAQLQAMTMEVLLPPNLALIADIETDNRQRTWNDVRYAVKKNGGVTGSTAFFFSRRGRILLKPKRADPTLSDMIEAAIELDGTDDIERLPDGVFLVWTQPTSLMAITEALSDRFELEVLDSDIIWAPNADTTVFVESQDMVESLEALLSGIREFPEVKAVFANVRQGGIAFDEWGRVARLIDG</sequence>
<dbReference type="Pfam" id="PF20772">
    <property type="entry name" value="TACO1_YebC_N"/>
    <property type="match status" value="1"/>
</dbReference>
<dbReference type="PANTHER" id="PTHR12532:SF0">
    <property type="entry name" value="TRANSLATIONAL ACTIVATOR OF CYTOCHROME C OXIDASE 1"/>
    <property type="match status" value="1"/>
</dbReference>
<dbReference type="SUPFAM" id="SSF75625">
    <property type="entry name" value="YebC-like"/>
    <property type="match status" value="1"/>
</dbReference>
<comment type="caution">
    <text evidence="4">The sequence shown here is derived from an EMBL/GenBank/DDBJ whole genome shotgun (WGS) entry which is preliminary data.</text>
</comment>
<protein>
    <submittedName>
        <fullName evidence="4">Transcriptional regulator domain-containing protein</fullName>
    </submittedName>
</protein>
<dbReference type="Pfam" id="PF01709">
    <property type="entry name" value="Transcrip_reg"/>
    <property type="match status" value="1"/>
</dbReference>
<accession>A0A9P8SHH1</accession>
<comment type="similarity">
    <text evidence="1">Belongs to the TACO1 family.</text>
</comment>
<dbReference type="EMBL" id="JAIZPD010000005">
    <property type="protein sequence ID" value="KAH0963093.1"/>
    <property type="molecule type" value="Genomic_DNA"/>
</dbReference>
<dbReference type="Gene3D" id="1.10.10.200">
    <property type="match status" value="1"/>
</dbReference>
<evidence type="ECO:0000259" key="2">
    <source>
        <dbReference type="Pfam" id="PF01709"/>
    </source>
</evidence>
<dbReference type="Proteomes" id="UP000824596">
    <property type="component" value="Unassembled WGS sequence"/>
</dbReference>
<feature type="domain" description="TACO1/YebC-like N-terminal" evidence="3">
    <location>
        <begin position="50"/>
        <end position="120"/>
    </location>
</feature>
<reference evidence="4" key="1">
    <citation type="submission" date="2021-09" db="EMBL/GenBank/DDBJ databases">
        <title>A high-quality genome of the endoparasitic fungus Hirsutella rhossiliensis with a comparison of Hirsutella genomes reveals transposable elements contributing to genome size variation.</title>
        <authorList>
            <person name="Lin R."/>
            <person name="Jiao Y."/>
            <person name="Sun X."/>
            <person name="Ling J."/>
            <person name="Xie B."/>
            <person name="Cheng X."/>
        </authorList>
    </citation>
    <scope>NUCLEOTIDE SEQUENCE</scope>
    <source>
        <strain evidence="4">HR02</strain>
    </source>
</reference>
<dbReference type="InterPro" id="IPR048300">
    <property type="entry name" value="TACO1_YebC-like_2nd/3rd_dom"/>
</dbReference>